<dbReference type="InterPro" id="IPR050266">
    <property type="entry name" value="AB_hydrolase_sf"/>
</dbReference>
<keyword evidence="2" id="KW-0378">Hydrolase</keyword>
<dbReference type="OrthoDB" id="6117067at2"/>
<reference evidence="3" key="1">
    <citation type="submission" date="2018-01" db="EMBL/GenBank/DDBJ databases">
        <authorList>
            <person name="Clerissi C."/>
        </authorList>
    </citation>
    <scope>NUCLEOTIDE SEQUENCE</scope>
    <source>
        <strain evidence="3">Cupriavidus oxalaticus LMG 2235</strain>
    </source>
</reference>
<dbReference type="SUPFAM" id="SSF53474">
    <property type="entry name" value="alpha/beta-Hydrolases"/>
    <property type="match status" value="1"/>
</dbReference>
<evidence type="ECO:0000313" key="4">
    <source>
        <dbReference type="EMBL" id="SPC24389.1"/>
    </source>
</evidence>
<evidence type="ECO:0000313" key="6">
    <source>
        <dbReference type="Proteomes" id="UP000623307"/>
    </source>
</evidence>
<gene>
    <name evidence="4" type="ORF">CO2235_MP80269</name>
    <name evidence="3" type="ORF">CO2235_U770218</name>
    <name evidence="2" type="ORF">JTE92_06580</name>
</gene>
<dbReference type="InterPro" id="IPR000073">
    <property type="entry name" value="AB_hydrolase_1"/>
</dbReference>
<dbReference type="Pfam" id="PF00561">
    <property type="entry name" value="Abhydrolase_1"/>
    <property type="match status" value="1"/>
</dbReference>
<proteinExistence type="predicted"/>
<dbReference type="GO" id="GO:0016020">
    <property type="term" value="C:membrane"/>
    <property type="evidence" value="ECO:0007669"/>
    <property type="project" value="TreeGrafter"/>
</dbReference>
<name>A0A375FPE8_9BURK</name>
<dbReference type="EMBL" id="OGUS01000084">
    <property type="protein sequence ID" value="SPC07776.1"/>
    <property type="molecule type" value="Genomic_DNA"/>
</dbReference>
<dbReference type="EMBL" id="CP069811">
    <property type="protein sequence ID" value="QRQ90348.1"/>
    <property type="molecule type" value="Genomic_DNA"/>
</dbReference>
<reference evidence="2 6" key="3">
    <citation type="submission" date="2021-02" db="EMBL/GenBank/DDBJ databases">
        <title>Complete Genome Sequence of Cupriavidus oxalaticus Strain Ox1, a Soil Oxalate-Degrading Species.</title>
        <authorList>
            <person name="Palmieri F."/>
            <person name="Udriet P."/>
            <person name="Deuasquier M."/>
            <person name="Beaudoing E."/>
            <person name="Johnson S.L."/>
            <person name="Davenport K.W."/>
            <person name="Chain P.S."/>
            <person name="Bindschedler S."/>
            <person name="Junier P."/>
        </authorList>
    </citation>
    <scope>NUCLEOTIDE SEQUENCE [LARGE SCALE GENOMIC DNA]</scope>
    <source>
        <strain evidence="2 6">Ox1</strain>
    </source>
</reference>
<dbReference type="Gene3D" id="3.40.50.1820">
    <property type="entry name" value="alpha/beta hydrolase"/>
    <property type="match status" value="1"/>
</dbReference>
<reference evidence="5" key="2">
    <citation type="submission" date="2018-01" db="EMBL/GenBank/DDBJ databases">
        <authorList>
            <person name="Gaut B.S."/>
            <person name="Morton B.R."/>
            <person name="Clegg M.T."/>
            <person name="Duvall M.R."/>
        </authorList>
    </citation>
    <scope>NUCLEOTIDE SEQUENCE [LARGE SCALE GENOMIC DNA]</scope>
</reference>
<dbReference type="PANTHER" id="PTHR43798:SF33">
    <property type="entry name" value="HYDROLASE, PUTATIVE (AFU_ORTHOLOGUE AFUA_2G14860)-RELATED"/>
    <property type="match status" value="1"/>
</dbReference>
<sequence length="276" mass="29421">MRSFHSASLPVSSQTFFREAGSGPGVVCIHANAGTSGQWRALMEHLAPRFHVLAPDSYDAGRGPQWPSDRVISLRNEVALIEPVLGKAGASLALVGHSYGAAVALVAALAQPGRIRALVLYEPTLFSLLDAPQPAPNDADGIRHAVAAAAAALDAGNEDAAAGHFIDYWMGAGAWRQTPAQRKPAIAASVKNVRRWAHALFTEPTPLQAFRSLDVPVLYLVGKRSTPSAHGVARLLTAALPRVEVVEFAQLGHMGLLTHPETVNPVIAEFLERHRQ</sequence>
<dbReference type="EMBL" id="OGUS01000143">
    <property type="protein sequence ID" value="SPC24389.1"/>
    <property type="molecule type" value="Genomic_DNA"/>
</dbReference>
<feature type="domain" description="AB hydrolase-1" evidence="1">
    <location>
        <begin position="26"/>
        <end position="260"/>
    </location>
</feature>
<keyword evidence="6" id="KW-1185">Reference proteome</keyword>
<protein>
    <submittedName>
        <fullName evidence="2">Alpha/beta hydrolase</fullName>
    </submittedName>
</protein>
<dbReference type="InterPro" id="IPR029058">
    <property type="entry name" value="AB_hydrolase_fold"/>
</dbReference>
<dbReference type="Proteomes" id="UP000623307">
    <property type="component" value="Chromosome 1"/>
</dbReference>
<evidence type="ECO:0000313" key="3">
    <source>
        <dbReference type="EMBL" id="SPC07776.1"/>
    </source>
</evidence>
<evidence type="ECO:0000313" key="2">
    <source>
        <dbReference type="EMBL" id="QRQ90348.1"/>
    </source>
</evidence>
<dbReference type="PANTHER" id="PTHR43798">
    <property type="entry name" value="MONOACYLGLYCEROL LIPASE"/>
    <property type="match status" value="1"/>
</dbReference>
<dbReference type="GO" id="GO:0016787">
    <property type="term" value="F:hydrolase activity"/>
    <property type="evidence" value="ECO:0007669"/>
    <property type="project" value="UniProtKB-KW"/>
</dbReference>
<organism evidence="3 5">
    <name type="scientific">Cupriavidus oxalaticus</name>
    <dbReference type="NCBI Taxonomy" id="96344"/>
    <lineage>
        <taxon>Bacteria</taxon>
        <taxon>Pseudomonadati</taxon>
        <taxon>Pseudomonadota</taxon>
        <taxon>Betaproteobacteria</taxon>
        <taxon>Burkholderiales</taxon>
        <taxon>Burkholderiaceae</taxon>
        <taxon>Cupriavidus</taxon>
    </lineage>
</organism>
<evidence type="ECO:0000313" key="5">
    <source>
        <dbReference type="Proteomes" id="UP000256862"/>
    </source>
</evidence>
<dbReference type="AlphaFoldDB" id="A0A375FPE8"/>
<dbReference type="Proteomes" id="UP000256862">
    <property type="component" value="Plasmid CO2235_mp"/>
</dbReference>
<evidence type="ECO:0000259" key="1">
    <source>
        <dbReference type="Pfam" id="PF00561"/>
    </source>
</evidence>
<accession>A0A375FPE8</accession>
<dbReference type="PRINTS" id="PR00111">
    <property type="entry name" value="ABHYDROLASE"/>
</dbReference>